<dbReference type="RefSeq" id="XP_041187017.1">
    <property type="nucleotide sequence ID" value="XM_041331807.1"/>
</dbReference>
<sequence length="74" mass="8392">HRVSPNKSTDTLYHSWLVLIPTLIQPQVQYTAQTQVQPLERVNEVTSVCTTLKCTGKQTTLICLFFDCKSSITH</sequence>
<organism evidence="1 2">
    <name type="scientific">Suillus subaureus</name>
    <dbReference type="NCBI Taxonomy" id="48587"/>
    <lineage>
        <taxon>Eukaryota</taxon>
        <taxon>Fungi</taxon>
        <taxon>Dikarya</taxon>
        <taxon>Basidiomycota</taxon>
        <taxon>Agaricomycotina</taxon>
        <taxon>Agaricomycetes</taxon>
        <taxon>Agaricomycetidae</taxon>
        <taxon>Boletales</taxon>
        <taxon>Suillineae</taxon>
        <taxon>Suillaceae</taxon>
        <taxon>Suillus</taxon>
    </lineage>
</organism>
<dbReference type="GeneID" id="64625824"/>
<dbReference type="EMBL" id="JABBWG010000057">
    <property type="protein sequence ID" value="KAG1804537.1"/>
    <property type="molecule type" value="Genomic_DNA"/>
</dbReference>
<proteinExistence type="predicted"/>
<name>A0A9P7DVX2_9AGAM</name>
<comment type="caution">
    <text evidence="1">The sequence shown here is derived from an EMBL/GenBank/DDBJ whole genome shotgun (WGS) entry which is preliminary data.</text>
</comment>
<gene>
    <name evidence="1" type="ORF">BJ212DRAFT_1284255</name>
</gene>
<accession>A0A9P7DVX2</accession>
<dbReference type="AlphaFoldDB" id="A0A9P7DVX2"/>
<protein>
    <submittedName>
        <fullName evidence="1">Uncharacterized protein</fullName>
    </submittedName>
</protein>
<reference evidence="1" key="1">
    <citation type="journal article" date="2020" name="New Phytol.">
        <title>Comparative genomics reveals dynamic genome evolution in host specialist ectomycorrhizal fungi.</title>
        <authorList>
            <person name="Lofgren L.A."/>
            <person name="Nguyen N.H."/>
            <person name="Vilgalys R."/>
            <person name="Ruytinx J."/>
            <person name="Liao H.L."/>
            <person name="Branco S."/>
            <person name="Kuo A."/>
            <person name="LaButti K."/>
            <person name="Lipzen A."/>
            <person name="Andreopoulos W."/>
            <person name="Pangilinan J."/>
            <person name="Riley R."/>
            <person name="Hundley H."/>
            <person name="Na H."/>
            <person name="Barry K."/>
            <person name="Grigoriev I.V."/>
            <person name="Stajich J.E."/>
            <person name="Kennedy P.G."/>
        </authorList>
    </citation>
    <scope>NUCLEOTIDE SEQUENCE</scope>
    <source>
        <strain evidence="1">MN1</strain>
    </source>
</reference>
<keyword evidence="2" id="KW-1185">Reference proteome</keyword>
<dbReference type="Proteomes" id="UP000807769">
    <property type="component" value="Unassembled WGS sequence"/>
</dbReference>
<evidence type="ECO:0000313" key="1">
    <source>
        <dbReference type="EMBL" id="KAG1804537.1"/>
    </source>
</evidence>
<feature type="non-terminal residue" evidence="1">
    <location>
        <position position="1"/>
    </location>
</feature>
<dbReference type="OrthoDB" id="2691413at2759"/>
<evidence type="ECO:0000313" key="2">
    <source>
        <dbReference type="Proteomes" id="UP000807769"/>
    </source>
</evidence>